<dbReference type="HOGENOM" id="CLU_2035225_0_0_9"/>
<dbReference type="AlphaFoldDB" id="B1HNC8"/>
<dbReference type="Proteomes" id="UP000002164">
    <property type="component" value="Chromosome"/>
</dbReference>
<organism evidence="1 2">
    <name type="scientific">Lysinibacillus sphaericus (strain C3-41)</name>
    <dbReference type="NCBI Taxonomy" id="444177"/>
    <lineage>
        <taxon>Bacteria</taxon>
        <taxon>Bacillati</taxon>
        <taxon>Bacillota</taxon>
        <taxon>Bacilli</taxon>
        <taxon>Bacillales</taxon>
        <taxon>Bacillaceae</taxon>
        <taxon>Lysinibacillus</taxon>
    </lineage>
</organism>
<reference evidence="1 2" key="1">
    <citation type="journal article" date="2008" name="J. Bacteriol.">
        <title>Complete genome sequence of the mosquitocidal bacterium Bacillus sphaericus C3-41 and comparison with those of closely related Bacillus species.</title>
        <authorList>
            <person name="Hu X."/>
            <person name="Fan W."/>
            <person name="Han B."/>
            <person name="Liu H."/>
            <person name="Zheng D."/>
            <person name="Li Q."/>
            <person name="Dong W."/>
            <person name="Yan J."/>
            <person name="Gao M."/>
            <person name="Berry C."/>
            <person name="Yuan Z."/>
        </authorList>
    </citation>
    <scope>NUCLEOTIDE SEQUENCE [LARGE SCALE GENOMIC DNA]</scope>
    <source>
        <strain evidence="1 2">C3-41</strain>
    </source>
</reference>
<proteinExistence type="predicted"/>
<gene>
    <name evidence="1" type="ordered locus">Bsph_2909</name>
</gene>
<accession>B1HNC8</accession>
<dbReference type="KEGG" id="lsp:Bsph_2909"/>
<dbReference type="EMBL" id="CP000817">
    <property type="protein sequence ID" value="ACA40438.1"/>
    <property type="molecule type" value="Genomic_DNA"/>
</dbReference>
<evidence type="ECO:0000313" key="2">
    <source>
        <dbReference type="Proteomes" id="UP000002164"/>
    </source>
</evidence>
<evidence type="ECO:0000313" key="1">
    <source>
        <dbReference type="EMBL" id="ACA40438.1"/>
    </source>
</evidence>
<dbReference type="EnsemblBacteria" id="ACA40438">
    <property type="protein sequence ID" value="ACA40438"/>
    <property type="gene ID" value="Bsph_2909"/>
</dbReference>
<name>B1HNC8_LYSSC</name>
<sequence length="121" mass="14115">MVAVIVRVHHVGGRAAIAYFLKSLSHFLRMEQIKERVIHQTFAFVDKPSIGPTDTTIRRNTGKDAICDFKKFNPRFLDNTFILHNNSPLHICLLRLVTLYLYYREWKTKSKRALACIHSIM</sequence>
<protein>
    <submittedName>
        <fullName evidence="1">Uncharacterized protein</fullName>
    </submittedName>
</protein>